<dbReference type="PROSITE" id="PS50088">
    <property type="entry name" value="ANK_REPEAT"/>
    <property type="match status" value="6"/>
</dbReference>
<reference evidence="4 5" key="1">
    <citation type="submission" date="2023-01" db="EMBL/GenBank/DDBJ databases">
        <title>Analysis of 21 Apiospora genomes using comparative genomics revels a genus with tremendous synthesis potential of carbohydrate active enzymes and secondary metabolites.</title>
        <authorList>
            <person name="Sorensen T."/>
        </authorList>
    </citation>
    <scope>NUCLEOTIDE SEQUENCE [LARGE SCALE GENOMIC DNA]</scope>
    <source>
        <strain evidence="4 5">CBS 83171</strain>
    </source>
</reference>
<dbReference type="InterPro" id="IPR050663">
    <property type="entry name" value="Ankyrin-SOCS_Box"/>
</dbReference>
<feature type="repeat" description="ANK" evidence="3">
    <location>
        <begin position="142"/>
        <end position="174"/>
    </location>
</feature>
<feature type="repeat" description="ANK" evidence="3">
    <location>
        <begin position="177"/>
        <end position="199"/>
    </location>
</feature>
<dbReference type="PRINTS" id="PR01415">
    <property type="entry name" value="ANKYRIN"/>
</dbReference>
<evidence type="ECO:0000256" key="3">
    <source>
        <dbReference type="PROSITE-ProRule" id="PRU00023"/>
    </source>
</evidence>
<evidence type="ECO:0000256" key="2">
    <source>
        <dbReference type="ARBA" id="ARBA00023043"/>
    </source>
</evidence>
<evidence type="ECO:0000313" key="5">
    <source>
        <dbReference type="Proteomes" id="UP001446871"/>
    </source>
</evidence>
<feature type="repeat" description="ANK" evidence="3">
    <location>
        <begin position="71"/>
        <end position="103"/>
    </location>
</feature>
<dbReference type="SMART" id="SM00248">
    <property type="entry name" value="ANK"/>
    <property type="match status" value="8"/>
</dbReference>
<keyword evidence="2 3" id="KW-0040">ANK repeat</keyword>
<accession>A0ABR1UMX2</accession>
<sequence length="320" mass="33053">MQTQELPRTPAEVLSLPPTPTEGAFELGEYDEEDECWTPLQLAAKDGDLATVEKLLREDGTDVNAPPAGYYGNTALQAACLFGHEAVVRKLIAAGADVEAPGGNNGRRNALQQACRSGNPSVVSYLLQECNANINAPALRYHGRTALQVAAEARDLKIVQLLLAAGADVNAKPAGTAGRTALTAAASVGDLEIVQLLLQPQHGADVNAPPSRHKGITALQAACCIGHEEIVKVLIEAGADVNAQGSSFKGGRALHAAAQKGHINILELLLKANSDIDAAAGWGGQSALQTAAANGQEDAVQYLRKSGAGGPIVGGVLLFD</sequence>
<dbReference type="Proteomes" id="UP001446871">
    <property type="component" value="Unassembled WGS sequence"/>
</dbReference>
<feature type="repeat" description="ANK" evidence="3">
    <location>
        <begin position="214"/>
        <end position="246"/>
    </location>
</feature>
<feature type="repeat" description="ANK" evidence="3">
    <location>
        <begin position="249"/>
        <end position="281"/>
    </location>
</feature>
<dbReference type="PROSITE" id="PS50297">
    <property type="entry name" value="ANK_REP_REGION"/>
    <property type="match status" value="6"/>
</dbReference>
<dbReference type="PANTHER" id="PTHR24193:SF121">
    <property type="entry name" value="ADA2A-CONTAINING COMPLEX COMPONENT 3, ISOFORM D"/>
    <property type="match status" value="1"/>
</dbReference>
<name>A0ABR1UMX2_9PEZI</name>
<dbReference type="PANTHER" id="PTHR24193">
    <property type="entry name" value="ANKYRIN REPEAT PROTEIN"/>
    <property type="match status" value="1"/>
</dbReference>
<organism evidence="4 5">
    <name type="scientific">Apiospora saccharicola</name>
    <dbReference type="NCBI Taxonomy" id="335842"/>
    <lineage>
        <taxon>Eukaryota</taxon>
        <taxon>Fungi</taxon>
        <taxon>Dikarya</taxon>
        <taxon>Ascomycota</taxon>
        <taxon>Pezizomycotina</taxon>
        <taxon>Sordariomycetes</taxon>
        <taxon>Xylariomycetidae</taxon>
        <taxon>Amphisphaeriales</taxon>
        <taxon>Apiosporaceae</taxon>
        <taxon>Apiospora</taxon>
    </lineage>
</organism>
<feature type="repeat" description="ANK" evidence="3">
    <location>
        <begin position="35"/>
        <end position="68"/>
    </location>
</feature>
<proteinExistence type="predicted"/>
<gene>
    <name evidence="4" type="ORF">PG996_010215</name>
</gene>
<evidence type="ECO:0000313" key="4">
    <source>
        <dbReference type="EMBL" id="KAK8060285.1"/>
    </source>
</evidence>
<protein>
    <submittedName>
        <fullName evidence="4">Ankyrin repeat domain-containing protein 17</fullName>
    </submittedName>
</protein>
<dbReference type="Pfam" id="PF12796">
    <property type="entry name" value="Ank_2"/>
    <property type="match status" value="4"/>
</dbReference>
<evidence type="ECO:0000256" key="1">
    <source>
        <dbReference type="ARBA" id="ARBA00022737"/>
    </source>
</evidence>
<keyword evidence="1" id="KW-0677">Repeat</keyword>
<keyword evidence="5" id="KW-1185">Reference proteome</keyword>
<dbReference type="InterPro" id="IPR036770">
    <property type="entry name" value="Ankyrin_rpt-contain_sf"/>
</dbReference>
<comment type="caution">
    <text evidence="4">The sequence shown here is derived from an EMBL/GenBank/DDBJ whole genome shotgun (WGS) entry which is preliminary data.</text>
</comment>
<dbReference type="Gene3D" id="1.25.40.20">
    <property type="entry name" value="Ankyrin repeat-containing domain"/>
    <property type="match status" value="3"/>
</dbReference>
<dbReference type="EMBL" id="JAQQWM010000006">
    <property type="protein sequence ID" value="KAK8060285.1"/>
    <property type="molecule type" value="Genomic_DNA"/>
</dbReference>
<dbReference type="InterPro" id="IPR002110">
    <property type="entry name" value="Ankyrin_rpt"/>
</dbReference>
<dbReference type="SUPFAM" id="SSF48403">
    <property type="entry name" value="Ankyrin repeat"/>
    <property type="match status" value="1"/>
</dbReference>